<evidence type="ECO:0000256" key="8">
    <source>
        <dbReference type="ARBA" id="ARBA00023054"/>
    </source>
</evidence>
<dbReference type="AlphaFoldDB" id="A0A8S9Z3A2"/>
<keyword evidence="3" id="KW-0963">Cytoplasm</keyword>
<dbReference type="PANTHER" id="PTHR22878:SF71">
    <property type="entry name" value="DYNEIN, AXONEMAL, HEAVY CHAIN 3"/>
    <property type="match status" value="1"/>
</dbReference>
<evidence type="ECO:0000256" key="2">
    <source>
        <dbReference type="ARBA" id="ARBA00008887"/>
    </source>
</evidence>
<dbReference type="FunFam" id="3.10.490.20:FF:000001">
    <property type="entry name" value="dynein heavy chain 7, axonemal"/>
    <property type="match status" value="1"/>
</dbReference>
<accession>A0A8S9Z3A2</accession>
<dbReference type="GO" id="GO:0007018">
    <property type="term" value="P:microtubule-based movement"/>
    <property type="evidence" value="ECO:0007669"/>
    <property type="project" value="InterPro"/>
</dbReference>
<dbReference type="InterPro" id="IPR041228">
    <property type="entry name" value="Dynein_C"/>
</dbReference>
<evidence type="ECO:0000256" key="12">
    <source>
        <dbReference type="ARBA" id="ARBA00023273"/>
    </source>
</evidence>
<dbReference type="InterPro" id="IPR043160">
    <property type="entry name" value="Dynein_C_barrel"/>
</dbReference>
<evidence type="ECO:0000259" key="13">
    <source>
        <dbReference type="Pfam" id="PF03028"/>
    </source>
</evidence>
<evidence type="ECO:0000259" key="16">
    <source>
        <dbReference type="Pfam" id="PF18199"/>
    </source>
</evidence>
<dbReference type="OrthoDB" id="5593012at2759"/>
<dbReference type="Pfam" id="PF18198">
    <property type="entry name" value="AAA_lid_11"/>
    <property type="match status" value="1"/>
</dbReference>
<dbReference type="GO" id="GO:0045505">
    <property type="term" value="F:dynein intermediate chain binding"/>
    <property type="evidence" value="ECO:0007669"/>
    <property type="project" value="InterPro"/>
</dbReference>
<dbReference type="Pfam" id="PF12781">
    <property type="entry name" value="AAA_9"/>
    <property type="match status" value="1"/>
</dbReference>
<dbReference type="FunFam" id="1.10.8.1220:FF:000001">
    <property type="entry name" value="Dynein axonemal heavy chain 5"/>
    <property type="match status" value="1"/>
</dbReference>
<dbReference type="InterPro" id="IPR041658">
    <property type="entry name" value="AAA_lid_11"/>
</dbReference>
<feature type="domain" description="Dynein heavy chain region D6 P-loop" evidence="13">
    <location>
        <begin position="423"/>
        <end position="538"/>
    </location>
</feature>
<dbReference type="InterPro" id="IPR027417">
    <property type="entry name" value="P-loop_NTPase"/>
</dbReference>
<evidence type="ECO:0000256" key="5">
    <source>
        <dbReference type="ARBA" id="ARBA00022741"/>
    </source>
</evidence>
<dbReference type="GO" id="GO:0051959">
    <property type="term" value="F:dynein light intermediate chain binding"/>
    <property type="evidence" value="ECO:0007669"/>
    <property type="project" value="InterPro"/>
</dbReference>
<evidence type="ECO:0000256" key="11">
    <source>
        <dbReference type="ARBA" id="ARBA00023212"/>
    </source>
</evidence>
<dbReference type="InterPro" id="IPR042219">
    <property type="entry name" value="AAA_lid_11_sf"/>
</dbReference>
<evidence type="ECO:0000259" key="14">
    <source>
        <dbReference type="Pfam" id="PF12781"/>
    </source>
</evidence>
<reference evidence="17" key="1">
    <citation type="submission" date="2019-07" db="EMBL/GenBank/DDBJ databases">
        <title>Annotation for the trematode Paragonimus miyazaki's.</title>
        <authorList>
            <person name="Choi Y.-J."/>
        </authorList>
    </citation>
    <scope>NUCLEOTIDE SEQUENCE</scope>
    <source>
        <strain evidence="17">Japan</strain>
    </source>
</reference>
<evidence type="ECO:0000256" key="6">
    <source>
        <dbReference type="ARBA" id="ARBA00022840"/>
    </source>
</evidence>
<dbReference type="FunFam" id="1.10.8.720:FF:000001">
    <property type="entry name" value="dynein heavy chain 7, axonemal"/>
    <property type="match status" value="1"/>
</dbReference>
<feature type="domain" description="Dynein heavy chain C-terminal" evidence="16">
    <location>
        <begin position="719"/>
        <end position="1066"/>
    </location>
</feature>
<evidence type="ECO:0000313" key="17">
    <source>
        <dbReference type="EMBL" id="KAF7260060.1"/>
    </source>
</evidence>
<keyword evidence="6" id="KW-0067">ATP-binding</keyword>
<evidence type="ECO:0000256" key="10">
    <source>
        <dbReference type="ARBA" id="ARBA00023175"/>
    </source>
</evidence>
<dbReference type="Gene3D" id="3.40.50.300">
    <property type="entry name" value="P-loop containing nucleotide triphosphate hydrolases"/>
    <property type="match status" value="2"/>
</dbReference>
<sequence length="1070" mass="121030">MERDNKLSVVKMSDTNYLRMLENAIQFGMPVLMENVGEQLDPILEPILQRLIFKSQGVLYMRLGDNVIEYNPDFRFYITTRLRNPHYLPEVSVKVCLINFMITPLGLEDQLLGIVTAEEKPELEATKNELIVTSADNKRQLKELEDKILEVLSASQGNILENETAINVLSSSKKLSEEITEKQIIAESTQLEIDEARNGYRPVAAHGSLLFFCISDLSNIDPMYQYSLTWFINLFLASISNSEKSQMLEERIEILNSYFTKSVYRNICRSLFENHKLLFSLVMCYSLLKNKNKVNEDVWRFLLTGGVALDNPHANPAPDWLSDKCWAEIVRASGLPGLEDFMKDVKEHATTWKQMYDSMQPHKFVAPGKLSGLAGLEKLVVLRCIRPDKVIPGIQDFIVENMGTPFIEPPTFDLAGSFADSNNCSPLIFILSPGADPMNALIKFGVDMGYTGDRIQTISLGQGQGPIAANMITQGIEDGTWIVLQNCHLAVSWMPALEKMCEEVITPTKTHRDFRLWLTSYPSKDFPVTILENGVKMTNEPPKGLRSNLLRSYLNDPISDPTFFSGCSKGGTWRKMLFGLCFFHALVQERRKFGPLGWNVPYEFNDSDLRISVRQMQMFLDQYDELPLEALTYLTGECNYGGRVTDDKDRRLLISLLGIFYNREIVEEEKHKLSPSGIYYCPSDGTHQDFVDYIRSLPINPLPEVYGLHDNADITKDNQETVQLFAGILLTLPRQKGGTGKSPEATVLDLAADILSKLPPDFNLREVIQRYPVVYKESMNTVLRQELIRFNRLTAVVRSTLIDLQKAIKGLVVMSADLEDVFNSMLVGKLPSVWAAKSFPSLKPLGSYVQDLILRLKFFADWLTYDAPPVFWLSGFYFTQSFLTGILQNYARKYTIPIDTLGFSFTVTNQYFSHTTLLENASTVPEFVPVPSATAMAKRQSNASIFLIQTSKPRPPEQFGEFIKPQDGAYVSGLFLEGARWDPHKDQLAESKPKVLFDTIPVIWLKPSKLADIDVQGTYACPVYKTSARRGVLSTTGHSTNFVQYIQLKSDLSEQHWINRGVAALCQLDD</sequence>
<dbReference type="GO" id="GO:0005930">
    <property type="term" value="C:axoneme"/>
    <property type="evidence" value="ECO:0007669"/>
    <property type="project" value="UniProtKB-SubCell"/>
</dbReference>
<dbReference type="GO" id="GO:0005524">
    <property type="term" value="F:ATP binding"/>
    <property type="evidence" value="ECO:0007669"/>
    <property type="project" value="UniProtKB-KW"/>
</dbReference>
<keyword evidence="11" id="KW-0206">Cytoskeleton</keyword>
<dbReference type="InterPro" id="IPR004273">
    <property type="entry name" value="Dynein_heavy_D6_P-loop"/>
</dbReference>
<dbReference type="Gene3D" id="3.10.490.20">
    <property type="match status" value="1"/>
</dbReference>
<dbReference type="Gene3D" id="1.10.8.720">
    <property type="entry name" value="Region D6 of dynein motor"/>
    <property type="match status" value="1"/>
</dbReference>
<dbReference type="Gene3D" id="1.10.8.1220">
    <property type="match status" value="1"/>
</dbReference>
<evidence type="ECO:0000256" key="7">
    <source>
        <dbReference type="ARBA" id="ARBA00023017"/>
    </source>
</evidence>
<dbReference type="EMBL" id="JTDE01000912">
    <property type="protein sequence ID" value="KAF7260060.1"/>
    <property type="molecule type" value="Genomic_DNA"/>
</dbReference>
<keyword evidence="12" id="KW-0966">Cell projection</keyword>
<proteinExistence type="inferred from homology"/>
<dbReference type="Gene3D" id="1.20.1270.280">
    <property type="match status" value="1"/>
</dbReference>
<feature type="domain" description="Dynein heavy chain AAA lid" evidence="15">
    <location>
        <begin position="573"/>
        <end position="712"/>
    </location>
</feature>
<dbReference type="GO" id="GO:0008569">
    <property type="term" value="F:minus-end-directed microtubule motor activity"/>
    <property type="evidence" value="ECO:0007669"/>
    <property type="project" value="InterPro"/>
</dbReference>
<gene>
    <name evidence="17" type="ORF">EG68_06632</name>
</gene>
<dbReference type="Pfam" id="PF03028">
    <property type="entry name" value="Dynein_heavy"/>
    <property type="match status" value="1"/>
</dbReference>
<dbReference type="Gene3D" id="6.10.140.1060">
    <property type="match status" value="1"/>
</dbReference>
<evidence type="ECO:0000256" key="1">
    <source>
        <dbReference type="ARBA" id="ARBA00004430"/>
    </source>
</evidence>
<evidence type="ECO:0000259" key="15">
    <source>
        <dbReference type="Pfam" id="PF18198"/>
    </source>
</evidence>
<comment type="similarity">
    <text evidence="2">Belongs to the dynein heavy chain family.</text>
</comment>
<dbReference type="FunFam" id="1.20.1270.280:FF:000001">
    <property type="entry name" value="dynein heavy chain 7, axonemal"/>
    <property type="match status" value="1"/>
</dbReference>
<dbReference type="InterPro" id="IPR035706">
    <property type="entry name" value="AAA_9"/>
</dbReference>
<keyword evidence="9" id="KW-0969">Cilium</keyword>
<keyword evidence="18" id="KW-1185">Reference proteome</keyword>
<keyword evidence="7" id="KW-0243">Dynein</keyword>
<comment type="subcellular location">
    <subcellularLocation>
        <location evidence="1">Cytoplasm</location>
        <location evidence="1">Cytoskeleton</location>
        <location evidence="1">Cilium axoneme</location>
    </subcellularLocation>
</comment>
<evidence type="ECO:0008006" key="19">
    <source>
        <dbReference type="Google" id="ProtNLM"/>
    </source>
</evidence>
<feature type="domain" description="Dynein heavy chain ATP-binding dynein motor region" evidence="14">
    <location>
        <begin position="4"/>
        <end position="179"/>
    </location>
</feature>
<dbReference type="Pfam" id="PF18199">
    <property type="entry name" value="Dynein_C"/>
    <property type="match status" value="1"/>
</dbReference>
<dbReference type="PANTHER" id="PTHR22878">
    <property type="entry name" value="DYNEIN HEAVY CHAIN 6, AXONEMAL-LIKE-RELATED"/>
    <property type="match status" value="1"/>
</dbReference>
<dbReference type="GO" id="GO:0005874">
    <property type="term" value="C:microtubule"/>
    <property type="evidence" value="ECO:0007669"/>
    <property type="project" value="UniProtKB-KW"/>
</dbReference>
<organism evidence="17 18">
    <name type="scientific">Paragonimus skrjabini miyazakii</name>
    <dbReference type="NCBI Taxonomy" id="59628"/>
    <lineage>
        <taxon>Eukaryota</taxon>
        <taxon>Metazoa</taxon>
        <taxon>Spiralia</taxon>
        <taxon>Lophotrochozoa</taxon>
        <taxon>Platyhelminthes</taxon>
        <taxon>Trematoda</taxon>
        <taxon>Digenea</taxon>
        <taxon>Plagiorchiida</taxon>
        <taxon>Troglotremata</taxon>
        <taxon>Troglotrematidae</taxon>
        <taxon>Paragonimus</taxon>
    </lineage>
</organism>
<dbReference type="Proteomes" id="UP000822476">
    <property type="component" value="Unassembled WGS sequence"/>
</dbReference>
<dbReference type="InterPro" id="IPR026983">
    <property type="entry name" value="DHC"/>
</dbReference>
<protein>
    <recommendedName>
        <fullName evidence="19">Dynein heavy chain</fullName>
    </recommendedName>
</protein>
<dbReference type="FunFam" id="3.40.50.300:FF:000362">
    <property type="entry name" value="Dynein, axonemal, heavy chain 6"/>
    <property type="match status" value="1"/>
</dbReference>
<dbReference type="GO" id="GO:0030286">
    <property type="term" value="C:dynein complex"/>
    <property type="evidence" value="ECO:0007669"/>
    <property type="project" value="UniProtKB-KW"/>
</dbReference>
<keyword evidence="5" id="KW-0547">Nucleotide-binding</keyword>
<comment type="caution">
    <text evidence="17">The sequence shown here is derived from an EMBL/GenBank/DDBJ whole genome shotgun (WGS) entry which is preliminary data.</text>
</comment>
<evidence type="ECO:0000256" key="4">
    <source>
        <dbReference type="ARBA" id="ARBA00022701"/>
    </source>
</evidence>
<keyword evidence="8" id="KW-0175">Coiled coil</keyword>
<keyword evidence="4" id="KW-0493">Microtubule</keyword>
<name>A0A8S9Z3A2_9TREM</name>
<keyword evidence="10" id="KW-0505">Motor protein</keyword>
<evidence type="ECO:0000313" key="18">
    <source>
        <dbReference type="Proteomes" id="UP000822476"/>
    </source>
</evidence>
<evidence type="ECO:0000256" key="3">
    <source>
        <dbReference type="ARBA" id="ARBA00022490"/>
    </source>
</evidence>
<evidence type="ECO:0000256" key="9">
    <source>
        <dbReference type="ARBA" id="ARBA00023069"/>
    </source>
</evidence>